<evidence type="ECO:0000313" key="2">
    <source>
        <dbReference type="EMBL" id="MBE9217216.1"/>
    </source>
</evidence>
<gene>
    <name evidence="2" type="ORF">IQ247_32000</name>
</gene>
<evidence type="ECO:0000256" key="1">
    <source>
        <dbReference type="SAM" id="SignalP"/>
    </source>
</evidence>
<feature type="signal peptide" evidence="1">
    <location>
        <begin position="1"/>
        <end position="27"/>
    </location>
</feature>
<sequence length="149" mass="14549">MKLLSRSASILAGVAALAAFTSSPAKADSSFSATATLTTPGSYTQSISAELTTSTGVIYGKPAAPADPAAAGVVISPSAVVNFTVGADVPVTSGTATITLNAGIDATQKTSVQQVVAEKLGAITTTNTAVGLEEYTSILKAAAGADGLE</sequence>
<dbReference type="AlphaFoldDB" id="A0A8J7K4J6"/>
<keyword evidence="3" id="KW-1185">Reference proteome</keyword>
<accession>A0A8J7K4J6</accession>
<proteinExistence type="predicted"/>
<organism evidence="2 3">
    <name type="scientific">Plectonema cf. radiosum LEGE 06105</name>
    <dbReference type="NCBI Taxonomy" id="945769"/>
    <lineage>
        <taxon>Bacteria</taxon>
        <taxon>Bacillati</taxon>
        <taxon>Cyanobacteriota</taxon>
        <taxon>Cyanophyceae</taxon>
        <taxon>Oscillatoriophycideae</taxon>
        <taxon>Oscillatoriales</taxon>
        <taxon>Microcoleaceae</taxon>
        <taxon>Plectonema</taxon>
    </lineage>
</organism>
<dbReference type="EMBL" id="JADEWL010000315">
    <property type="protein sequence ID" value="MBE9217216.1"/>
    <property type="molecule type" value="Genomic_DNA"/>
</dbReference>
<dbReference type="RefSeq" id="WP_193926241.1">
    <property type="nucleotide sequence ID" value="NZ_JADEWL010000315.1"/>
</dbReference>
<keyword evidence="1" id="KW-0732">Signal</keyword>
<feature type="chain" id="PRO_5035221074" evidence="1">
    <location>
        <begin position="28"/>
        <end position="149"/>
    </location>
</feature>
<comment type="caution">
    <text evidence="2">The sequence shown here is derived from an EMBL/GenBank/DDBJ whole genome shotgun (WGS) entry which is preliminary data.</text>
</comment>
<protein>
    <submittedName>
        <fullName evidence="2">Uncharacterized protein</fullName>
    </submittedName>
</protein>
<name>A0A8J7K4J6_9CYAN</name>
<dbReference type="Proteomes" id="UP000620559">
    <property type="component" value="Unassembled WGS sequence"/>
</dbReference>
<reference evidence="2" key="1">
    <citation type="submission" date="2020-10" db="EMBL/GenBank/DDBJ databases">
        <authorList>
            <person name="Castelo-Branco R."/>
            <person name="Eusebio N."/>
            <person name="Adriana R."/>
            <person name="Vieira A."/>
            <person name="Brugerolle De Fraissinette N."/>
            <person name="Rezende De Castro R."/>
            <person name="Schneider M.P."/>
            <person name="Vasconcelos V."/>
            <person name="Leao P.N."/>
        </authorList>
    </citation>
    <scope>NUCLEOTIDE SEQUENCE</scope>
    <source>
        <strain evidence="2">LEGE 06105</strain>
    </source>
</reference>
<evidence type="ECO:0000313" key="3">
    <source>
        <dbReference type="Proteomes" id="UP000620559"/>
    </source>
</evidence>